<protein>
    <recommendedName>
        <fullName evidence="4">DUF3995 domain-containing protein</fullName>
    </recommendedName>
</protein>
<dbReference type="RefSeq" id="WP_229844794.1">
    <property type="nucleotide sequence ID" value="NZ_BMVB01000008.1"/>
</dbReference>
<reference evidence="2" key="2">
    <citation type="submission" date="2020-09" db="EMBL/GenBank/DDBJ databases">
        <authorList>
            <person name="Sun Q."/>
            <person name="Ohkuma M."/>
        </authorList>
    </citation>
    <scope>NUCLEOTIDE SEQUENCE</scope>
    <source>
        <strain evidence="2">JCM 4633</strain>
    </source>
</reference>
<gene>
    <name evidence="2" type="ORF">GCM10010507_27590</name>
</gene>
<dbReference type="AlphaFoldDB" id="A0A918TKU8"/>
<keyword evidence="1" id="KW-0472">Membrane</keyword>
<keyword evidence="1" id="KW-0812">Transmembrane</keyword>
<dbReference type="EMBL" id="BMVB01000008">
    <property type="protein sequence ID" value="GHC50252.1"/>
    <property type="molecule type" value="Genomic_DNA"/>
</dbReference>
<feature type="transmembrane region" description="Helical" evidence="1">
    <location>
        <begin position="121"/>
        <end position="145"/>
    </location>
</feature>
<name>A0A918TKU8_STRCJ</name>
<keyword evidence="1" id="KW-1133">Transmembrane helix</keyword>
<reference evidence="2" key="1">
    <citation type="journal article" date="2014" name="Int. J. Syst. Evol. Microbiol.">
        <title>Complete genome sequence of Corynebacterium casei LMG S-19264T (=DSM 44701T), isolated from a smear-ripened cheese.</title>
        <authorList>
            <consortium name="US DOE Joint Genome Institute (JGI-PGF)"/>
            <person name="Walter F."/>
            <person name="Albersmeier A."/>
            <person name="Kalinowski J."/>
            <person name="Ruckert C."/>
        </authorList>
    </citation>
    <scope>NUCLEOTIDE SEQUENCE</scope>
    <source>
        <strain evidence="2">JCM 4633</strain>
    </source>
</reference>
<dbReference type="Proteomes" id="UP000646244">
    <property type="component" value="Unassembled WGS sequence"/>
</dbReference>
<evidence type="ECO:0000313" key="3">
    <source>
        <dbReference type="Proteomes" id="UP000646244"/>
    </source>
</evidence>
<sequence length="153" mass="16459">MPLIGLPVCLWRLPIGFGCMMGMDVPPASGERWLTVPYVLALSLLSEAFALLCSGLVSWWGEVVPEWVPVAGGRRIPPVVAIVPAAFGGLLFSAVLVDWVLSAFRIGGFEGVAYTSTGWKVLADVVTGLCALWGPMTLALTYAYYRRRCRPAG</sequence>
<accession>A0A918TKU8</accession>
<feature type="transmembrane region" description="Helical" evidence="1">
    <location>
        <begin position="79"/>
        <end position="101"/>
    </location>
</feature>
<evidence type="ECO:0000256" key="1">
    <source>
        <dbReference type="SAM" id="Phobius"/>
    </source>
</evidence>
<organism evidence="2 3">
    <name type="scientific">Streptomyces cinnamoneus</name>
    <name type="common">Streptoverticillium cinnamoneum</name>
    <dbReference type="NCBI Taxonomy" id="53446"/>
    <lineage>
        <taxon>Bacteria</taxon>
        <taxon>Bacillati</taxon>
        <taxon>Actinomycetota</taxon>
        <taxon>Actinomycetes</taxon>
        <taxon>Kitasatosporales</taxon>
        <taxon>Streptomycetaceae</taxon>
        <taxon>Streptomyces</taxon>
        <taxon>Streptomyces cinnamoneus group</taxon>
    </lineage>
</organism>
<proteinExistence type="predicted"/>
<evidence type="ECO:0008006" key="4">
    <source>
        <dbReference type="Google" id="ProtNLM"/>
    </source>
</evidence>
<comment type="caution">
    <text evidence="2">The sequence shown here is derived from an EMBL/GenBank/DDBJ whole genome shotgun (WGS) entry which is preliminary data.</text>
</comment>
<feature type="transmembrane region" description="Helical" evidence="1">
    <location>
        <begin position="34"/>
        <end position="59"/>
    </location>
</feature>
<evidence type="ECO:0000313" key="2">
    <source>
        <dbReference type="EMBL" id="GHC50252.1"/>
    </source>
</evidence>